<dbReference type="EMBL" id="JARJLG010000051">
    <property type="protein sequence ID" value="KAJ7759753.1"/>
    <property type="molecule type" value="Genomic_DNA"/>
</dbReference>
<dbReference type="SUPFAM" id="SSF55144">
    <property type="entry name" value="LigT-like"/>
    <property type="match status" value="1"/>
</dbReference>
<accession>A0AAD7JBM8</accession>
<sequence length="186" mass="21363">MPQTYTGITIQFALARGRKRTWMNDLRQGLYPEHGPAHVMLFGPFTISRDHWSGLRDKLEEIAADLEPFVLEECGVYQCNDWVGIQFAQEDDGEQDHFSEIVDELEEWVPKRAVDWPHITVYRGPSRGANIEYFHEWLGTKAIRRRVAALVEDYSRRRGGNGLSVKVTGLELLQNGELVESFPFAV</sequence>
<dbReference type="Gene3D" id="3.90.1140.10">
    <property type="entry name" value="Cyclic phosphodiesterase"/>
    <property type="match status" value="1"/>
</dbReference>
<gene>
    <name evidence="1" type="ORF">DFH07DRAFT_1023320</name>
</gene>
<dbReference type="InterPro" id="IPR009097">
    <property type="entry name" value="Cyclic_Pdiesterase"/>
</dbReference>
<evidence type="ECO:0000313" key="2">
    <source>
        <dbReference type="Proteomes" id="UP001215280"/>
    </source>
</evidence>
<organism evidence="1 2">
    <name type="scientific">Mycena maculata</name>
    <dbReference type="NCBI Taxonomy" id="230809"/>
    <lineage>
        <taxon>Eukaryota</taxon>
        <taxon>Fungi</taxon>
        <taxon>Dikarya</taxon>
        <taxon>Basidiomycota</taxon>
        <taxon>Agaricomycotina</taxon>
        <taxon>Agaricomycetes</taxon>
        <taxon>Agaricomycetidae</taxon>
        <taxon>Agaricales</taxon>
        <taxon>Marasmiineae</taxon>
        <taxon>Mycenaceae</taxon>
        <taxon>Mycena</taxon>
    </lineage>
</organism>
<dbReference type="AlphaFoldDB" id="A0AAD7JBM8"/>
<dbReference type="Proteomes" id="UP001215280">
    <property type="component" value="Unassembled WGS sequence"/>
</dbReference>
<name>A0AAD7JBM8_9AGAR</name>
<evidence type="ECO:0000313" key="1">
    <source>
        <dbReference type="EMBL" id="KAJ7759753.1"/>
    </source>
</evidence>
<keyword evidence="2" id="KW-1185">Reference proteome</keyword>
<evidence type="ECO:0008006" key="3">
    <source>
        <dbReference type="Google" id="ProtNLM"/>
    </source>
</evidence>
<reference evidence="1" key="1">
    <citation type="submission" date="2023-03" db="EMBL/GenBank/DDBJ databases">
        <title>Massive genome expansion in bonnet fungi (Mycena s.s.) driven by repeated elements and novel gene families across ecological guilds.</title>
        <authorList>
            <consortium name="Lawrence Berkeley National Laboratory"/>
            <person name="Harder C.B."/>
            <person name="Miyauchi S."/>
            <person name="Viragh M."/>
            <person name="Kuo A."/>
            <person name="Thoen E."/>
            <person name="Andreopoulos B."/>
            <person name="Lu D."/>
            <person name="Skrede I."/>
            <person name="Drula E."/>
            <person name="Henrissat B."/>
            <person name="Morin E."/>
            <person name="Kohler A."/>
            <person name="Barry K."/>
            <person name="LaButti K."/>
            <person name="Morin E."/>
            <person name="Salamov A."/>
            <person name="Lipzen A."/>
            <person name="Mereny Z."/>
            <person name="Hegedus B."/>
            <person name="Baldrian P."/>
            <person name="Stursova M."/>
            <person name="Weitz H."/>
            <person name="Taylor A."/>
            <person name="Grigoriev I.V."/>
            <person name="Nagy L.G."/>
            <person name="Martin F."/>
            <person name="Kauserud H."/>
        </authorList>
    </citation>
    <scope>NUCLEOTIDE SEQUENCE</scope>
    <source>
        <strain evidence="1">CBHHK188m</strain>
    </source>
</reference>
<protein>
    <recommendedName>
        <fullName evidence="3">2'-5' RNA ligase family protein</fullName>
    </recommendedName>
</protein>
<comment type="caution">
    <text evidence="1">The sequence shown here is derived from an EMBL/GenBank/DDBJ whole genome shotgun (WGS) entry which is preliminary data.</text>
</comment>
<proteinExistence type="predicted"/>